<evidence type="ECO:0000256" key="1">
    <source>
        <dbReference type="ARBA" id="ARBA00004141"/>
    </source>
</evidence>
<gene>
    <name evidence="10" type="primary">panF</name>
    <name evidence="10" type="ORF">IO99_12790</name>
</gene>
<evidence type="ECO:0000313" key="11">
    <source>
        <dbReference type="Proteomes" id="UP000028542"/>
    </source>
</evidence>
<evidence type="ECO:0000313" key="10">
    <source>
        <dbReference type="EMBL" id="KEZ85778.1"/>
    </source>
</evidence>
<feature type="transmembrane region" description="Helical" evidence="9">
    <location>
        <begin position="241"/>
        <end position="257"/>
    </location>
</feature>
<accession>A0A084J9Z4</accession>
<feature type="transmembrane region" description="Helical" evidence="9">
    <location>
        <begin position="6"/>
        <end position="25"/>
    </location>
</feature>
<dbReference type="GO" id="GO:0015233">
    <property type="term" value="F:pantothenate transmembrane transporter activity"/>
    <property type="evidence" value="ECO:0007669"/>
    <property type="project" value="InterPro"/>
</dbReference>
<feature type="transmembrane region" description="Helical" evidence="9">
    <location>
        <begin position="73"/>
        <end position="99"/>
    </location>
</feature>
<dbReference type="NCBIfam" id="TIGR02119">
    <property type="entry name" value="panF"/>
    <property type="match status" value="1"/>
</dbReference>
<organism evidence="10 11">
    <name type="scientific">Clostridium sulfidigenes</name>
    <dbReference type="NCBI Taxonomy" id="318464"/>
    <lineage>
        <taxon>Bacteria</taxon>
        <taxon>Bacillati</taxon>
        <taxon>Bacillota</taxon>
        <taxon>Clostridia</taxon>
        <taxon>Eubacteriales</taxon>
        <taxon>Clostridiaceae</taxon>
        <taxon>Clostridium</taxon>
    </lineage>
</organism>
<comment type="caution">
    <text evidence="10">The sequence shown here is derived from an EMBL/GenBank/DDBJ whole genome shotgun (WGS) entry which is preliminary data.</text>
</comment>
<evidence type="ECO:0000256" key="8">
    <source>
        <dbReference type="RuleBase" id="RU362091"/>
    </source>
</evidence>
<comment type="subcellular location">
    <subcellularLocation>
        <location evidence="1">Membrane</location>
        <topology evidence="1">Multi-pass membrane protein</topology>
    </subcellularLocation>
</comment>
<feature type="transmembrane region" description="Helical" evidence="9">
    <location>
        <begin position="192"/>
        <end position="209"/>
    </location>
</feature>
<feature type="transmembrane region" description="Helical" evidence="9">
    <location>
        <begin position="161"/>
        <end position="180"/>
    </location>
</feature>
<dbReference type="eggNOG" id="COG4145">
    <property type="taxonomic scope" value="Bacteria"/>
</dbReference>
<reference evidence="10 11" key="1">
    <citation type="submission" date="2014-07" db="EMBL/GenBank/DDBJ databases">
        <title>Draft genome of Clostridium sulfidigenes 113A isolated from sediments associated with methane hydrate from Krishna Godavari basin.</title>
        <authorList>
            <person name="Honkalas V.S."/>
            <person name="Dabir A.P."/>
            <person name="Arora P."/>
            <person name="Dhakephalkar P.K."/>
        </authorList>
    </citation>
    <scope>NUCLEOTIDE SEQUENCE [LARGE SCALE GENOMIC DNA]</scope>
    <source>
        <strain evidence="10 11">113A</strain>
    </source>
</reference>
<feature type="transmembrane region" description="Helical" evidence="9">
    <location>
        <begin position="405"/>
        <end position="428"/>
    </location>
</feature>
<dbReference type="CDD" id="cd10327">
    <property type="entry name" value="SLC5sbd_PanF"/>
    <property type="match status" value="1"/>
</dbReference>
<evidence type="ECO:0000256" key="7">
    <source>
        <dbReference type="ARBA" id="ARBA00023136"/>
    </source>
</evidence>
<feature type="transmembrane region" description="Helical" evidence="9">
    <location>
        <begin position="459"/>
        <end position="480"/>
    </location>
</feature>
<evidence type="ECO:0000256" key="2">
    <source>
        <dbReference type="ARBA" id="ARBA00006434"/>
    </source>
</evidence>
<comment type="similarity">
    <text evidence="2 8">Belongs to the sodium:solute symporter (SSF) (TC 2.A.21) family.</text>
</comment>
<keyword evidence="7 9" id="KW-0472">Membrane</keyword>
<dbReference type="InterPro" id="IPR050277">
    <property type="entry name" value="Sodium:Solute_Symporter"/>
</dbReference>
<dbReference type="PANTHER" id="PTHR48086">
    <property type="entry name" value="SODIUM/PROLINE SYMPORTER-RELATED"/>
    <property type="match status" value="1"/>
</dbReference>
<feature type="transmembrane region" description="Helical" evidence="9">
    <location>
        <begin position="435"/>
        <end position="453"/>
    </location>
</feature>
<name>A0A084J9Z4_9CLOT</name>
<dbReference type="InterPro" id="IPR018212">
    <property type="entry name" value="Na/solute_symporter_CS"/>
</dbReference>
<dbReference type="PROSITE" id="PS00456">
    <property type="entry name" value="NA_SOLUT_SYMP_1"/>
    <property type="match status" value="1"/>
</dbReference>
<dbReference type="GO" id="GO:0036376">
    <property type="term" value="P:sodium ion export across plasma membrane"/>
    <property type="evidence" value="ECO:0007669"/>
    <property type="project" value="InterPro"/>
</dbReference>
<dbReference type="GO" id="GO:0005886">
    <property type="term" value="C:plasma membrane"/>
    <property type="evidence" value="ECO:0007669"/>
    <property type="project" value="TreeGrafter"/>
</dbReference>
<dbReference type="Pfam" id="PF00474">
    <property type="entry name" value="SSF"/>
    <property type="match status" value="1"/>
</dbReference>
<proteinExistence type="inferred from homology"/>
<feature type="transmembrane region" description="Helical" evidence="9">
    <location>
        <begin position="380"/>
        <end position="399"/>
    </location>
</feature>
<dbReference type="NCBIfam" id="TIGR00813">
    <property type="entry name" value="sss"/>
    <property type="match status" value="1"/>
</dbReference>
<dbReference type="AlphaFoldDB" id="A0A084J9Z4"/>
<keyword evidence="3" id="KW-0813">Transport</keyword>
<dbReference type="PROSITE" id="PS50283">
    <property type="entry name" value="NA_SOLUT_SYMP_3"/>
    <property type="match status" value="1"/>
</dbReference>
<feature type="transmembrane region" description="Helical" evidence="9">
    <location>
        <begin position="278"/>
        <end position="300"/>
    </location>
</feature>
<dbReference type="STRING" id="318464.IO99_12790"/>
<evidence type="ECO:0000256" key="5">
    <source>
        <dbReference type="ARBA" id="ARBA00022692"/>
    </source>
</evidence>
<dbReference type="GO" id="GO:0015081">
    <property type="term" value="F:sodium ion transmembrane transporter activity"/>
    <property type="evidence" value="ECO:0007669"/>
    <property type="project" value="InterPro"/>
</dbReference>
<dbReference type="EMBL" id="JPMD01000030">
    <property type="protein sequence ID" value="KEZ85778.1"/>
    <property type="molecule type" value="Genomic_DNA"/>
</dbReference>
<evidence type="ECO:0000256" key="3">
    <source>
        <dbReference type="ARBA" id="ARBA00022448"/>
    </source>
</evidence>
<protein>
    <submittedName>
        <fullName evidence="10">Sodium/panthothenate symporter</fullName>
    </submittedName>
</protein>
<dbReference type="InterPro" id="IPR011849">
    <property type="entry name" value="Na/pantothenate_symporter"/>
</dbReference>
<sequence>MEKMLIVIPIILYLALNLFVGVWISKNSAKENAKNGFINNYFIGGRSMGGFVLAMTLIATYTSASSFIGGPGIAYSVGLSWVFVAVTQVPTAFLTLGILGKKLAIISRKINAVTVTDYLYKRYKSPTVVIMASIALVIFFIVTMVAQFIGGAVLFQSITGYSYLVGLILFGTIVIIYTTIGGFKAVVVTDTIQGIIMIIGTGLIIYSIIKVGGGMDTISATLNEVNPVWNTPLSGEHFSKGYIMSFWVLVGVGTLGLPQNTVRAMGFKNSKSMHDAMIYGTVVFFILMFGMLLAGVLSAAILPKGIANSDTVIPTLVINIMHPVAAGIFLAAPLAAVMSTVSSMLILSSAAIIKDIYMNYIMKNYDVKEGKDFEKKISKMSLWSTAIIGLIVFILAIQPPSLLTFINLFAFGGLEAAFFCPVVFGLYWKRANAMGAIISMICGVGSFIIFYITKFAPMGVQPIVPALAVAIITFLMGSYIGKKPDRDVIELFYGIEE</sequence>
<keyword evidence="4" id="KW-1003">Cell membrane</keyword>
<dbReference type="InterPro" id="IPR038377">
    <property type="entry name" value="Na/Glc_symporter_sf"/>
</dbReference>
<keyword evidence="6 9" id="KW-1133">Transmembrane helix</keyword>
<keyword evidence="11" id="KW-1185">Reference proteome</keyword>
<evidence type="ECO:0000256" key="4">
    <source>
        <dbReference type="ARBA" id="ARBA00022475"/>
    </source>
</evidence>
<evidence type="ECO:0000256" key="6">
    <source>
        <dbReference type="ARBA" id="ARBA00022989"/>
    </source>
</evidence>
<dbReference type="Proteomes" id="UP000028542">
    <property type="component" value="Unassembled WGS sequence"/>
</dbReference>
<dbReference type="PANTHER" id="PTHR48086:SF4">
    <property type="entry name" value="SODIUM_PANTOTHENATE SYMPORTER"/>
    <property type="match status" value="1"/>
</dbReference>
<dbReference type="InterPro" id="IPR001734">
    <property type="entry name" value="Na/solute_symporter"/>
</dbReference>
<keyword evidence="5 9" id="KW-0812">Transmembrane</keyword>
<feature type="transmembrane region" description="Helical" evidence="9">
    <location>
        <begin position="320"/>
        <end position="353"/>
    </location>
</feature>
<dbReference type="Gene3D" id="1.20.1730.10">
    <property type="entry name" value="Sodium/glucose cotransporter"/>
    <property type="match status" value="1"/>
</dbReference>
<feature type="transmembrane region" description="Helical" evidence="9">
    <location>
        <begin position="37"/>
        <end position="61"/>
    </location>
</feature>
<dbReference type="RefSeq" id="WP_051824091.1">
    <property type="nucleotide sequence ID" value="NZ_JPMD01000030.1"/>
</dbReference>
<feature type="transmembrane region" description="Helical" evidence="9">
    <location>
        <begin position="128"/>
        <end position="155"/>
    </location>
</feature>
<evidence type="ECO:0000256" key="9">
    <source>
        <dbReference type="SAM" id="Phobius"/>
    </source>
</evidence>